<evidence type="ECO:0000256" key="6">
    <source>
        <dbReference type="RuleBase" id="RU366068"/>
    </source>
</evidence>
<dbReference type="InterPro" id="IPR040156">
    <property type="entry name" value="ETF-QO"/>
</dbReference>
<dbReference type="Pfam" id="PF05187">
    <property type="entry name" value="Fer4_ETF_QO"/>
    <property type="match status" value="1"/>
</dbReference>
<evidence type="ECO:0000256" key="7">
    <source>
        <dbReference type="SAM" id="MobiDB-lite"/>
    </source>
</evidence>
<comment type="function">
    <text evidence="6">Accepts electrons from ETF and reduces ubiquinone.</text>
</comment>
<evidence type="ECO:0000256" key="5">
    <source>
        <dbReference type="ARBA" id="ARBA00023014"/>
    </source>
</evidence>
<keyword evidence="6" id="KW-0274">FAD</keyword>
<dbReference type="GO" id="GO:0004174">
    <property type="term" value="F:electron-transferring-flavoprotein dehydrogenase activity"/>
    <property type="evidence" value="ECO:0007669"/>
    <property type="project" value="UniProtKB-UniRule"/>
</dbReference>
<feature type="region of interest" description="Disordered" evidence="7">
    <location>
        <begin position="133"/>
        <end position="158"/>
    </location>
</feature>
<dbReference type="GO" id="GO:0051539">
    <property type="term" value="F:4 iron, 4 sulfur cluster binding"/>
    <property type="evidence" value="ECO:0007669"/>
    <property type="project" value="UniProtKB-UniRule"/>
</dbReference>
<keyword evidence="5 6" id="KW-0411">Iron-sulfur</keyword>
<keyword evidence="3 6" id="KW-0249">Electron transport</keyword>
<dbReference type="PANTHER" id="PTHR10617:SF107">
    <property type="entry name" value="ELECTRON TRANSFER FLAVOPROTEIN-UBIQUINONE OXIDOREDUCTASE, MITOCHONDRIAL"/>
    <property type="match status" value="1"/>
</dbReference>
<dbReference type="AlphaFoldDB" id="A0A090XCJ7"/>
<evidence type="ECO:0000256" key="2">
    <source>
        <dbReference type="ARBA" id="ARBA00022723"/>
    </source>
</evidence>
<feature type="non-terminal residue" evidence="9">
    <location>
        <position position="1"/>
    </location>
</feature>
<dbReference type="EMBL" id="GBIH01000621">
    <property type="protein sequence ID" value="JAC94089.1"/>
    <property type="molecule type" value="mRNA"/>
</dbReference>
<evidence type="ECO:0000256" key="4">
    <source>
        <dbReference type="ARBA" id="ARBA00023004"/>
    </source>
</evidence>
<dbReference type="GO" id="GO:0005743">
    <property type="term" value="C:mitochondrial inner membrane"/>
    <property type="evidence" value="ECO:0007669"/>
    <property type="project" value="TreeGrafter"/>
</dbReference>
<keyword evidence="2 6" id="KW-0479">Metal-binding</keyword>
<comment type="catalytic activity">
    <reaction evidence="6">
        <text>a ubiquinone + reduced [electron-transfer flavoprotein] = a ubiquinol + oxidized [electron-transfer flavoprotein] + H(+)</text>
        <dbReference type="Rhea" id="RHEA:24052"/>
        <dbReference type="Rhea" id="RHEA-COMP:9565"/>
        <dbReference type="Rhea" id="RHEA-COMP:9566"/>
        <dbReference type="Rhea" id="RHEA-COMP:10685"/>
        <dbReference type="Rhea" id="RHEA-COMP:10686"/>
        <dbReference type="ChEBI" id="CHEBI:15378"/>
        <dbReference type="ChEBI" id="CHEBI:16389"/>
        <dbReference type="ChEBI" id="CHEBI:17976"/>
        <dbReference type="ChEBI" id="CHEBI:57692"/>
        <dbReference type="ChEBI" id="CHEBI:58307"/>
        <dbReference type="EC" id="1.5.5.1"/>
    </reaction>
</comment>
<feature type="domain" description="ETF-QO/FixX C-terminal" evidence="8">
    <location>
        <begin position="22"/>
        <end position="80"/>
    </location>
</feature>
<dbReference type="GO" id="GO:0046872">
    <property type="term" value="F:metal ion binding"/>
    <property type="evidence" value="ECO:0007669"/>
    <property type="project" value="UniProtKB-KW"/>
</dbReference>
<comment type="cofactor">
    <cofactor evidence="6">
        <name>FAD</name>
        <dbReference type="ChEBI" id="CHEBI:57692"/>
    </cofactor>
</comment>
<keyword evidence="1 6" id="KW-0813">Transport</keyword>
<evidence type="ECO:0000256" key="3">
    <source>
        <dbReference type="ARBA" id="ARBA00022982"/>
    </source>
</evidence>
<dbReference type="PANTHER" id="PTHR10617">
    <property type="entry name" value="ELECTRON TRANSFER FLAVOPROTEIN-UBIQUINONE OXIDOREDUCTASE"/>
    <property type="match status" value="1"/>
</dbReference>
<proteinExistence type="evidence at transcript level"/>
<comment type="cofactor">
    <cofactor evidence="6">
        <name>[4Fe-4S] cluster</name>
        <dbReference type="ChEBI" id="CHEBI:49883"/>
    </cofactor>
    <text evidence="6">Binds 1 [4Fe-4S] cluster.</text>
</comment>
<keyword evidence="6" id="KW-0560">Oxidoreductase</keyword>
<name>A0A090XCJ7_IXORI</name>
<feature type="compositionally biased region" description="Basic and acidic residues" evidence="7">
    <location>
        <begin position="80"/>
        <end position="109"/>
    </location>
</feature>
<sequence>DDSKLKPAKECKPIEYPKPDNVVPFDLLSSVALTGTKSRRRPSRHTSPSRDDDVPVDRNLAVYDGPEQRFCPARGLRVCTSRERRRDAPADQRSELHPLQDVRHQRPQPEHQLGYARGEWRPRLHRHVKRRFVADHARGRMRAPATSPQMPSNFGQSR</sequence>
<feature type="compositionally biased region" description="Polar residues" evidence="7">
    <location>
        <begin position="146"/>
        <end position="158"/>
    </location>
</feature>
<accession>A0A090XCJ7</accession>
<protein>
    <recommendedName>
        <fullName evidence="6">Electron transfer flavoprotein-ubiquinone oxidoreductase</fullName>
        <shortName evidence="6">ETF-QO</shortName>
        <ecNumber evidence="6">1.5.5.1</ecNumber>
    </recommendedName>
</protein>
<organism evidence="9">
    <name type="scientific">Ixodes ricinus</name>
    <name type="common">Common tick</name>
    <name type="synonym">Acarus ricinus</name>
    <dbReference type="NCBI Taxonomy" id="34613"/>
    <lineage>
        <taxon>Eukaryota</taxon>
        <taxon>Metazoa</taxon>
        <taxon>Ecdysozoa</taxon>
        <taxon>Arthropoda</taxon>
        <taxon>Chelicerata</taxon>
        <taxon>Arachnida</taxon>
        <taxon>Acari</taxon>
        <taxon>Parasitiformes</taxon>
        <taxon>Ixodida</taxon>
        <taxon>Ixodoidea</taxon>
        <taxon>Ixodidae</taxon>
        <taxon>Ixodinae</taxon>
        <taxon>Ixodes</taxon>
    </lineage>
</organism>
<keyword evidence="6" id="KW-0285">Flavoprotein</keyword>
<dbReference type="Gene3D" id="3.30.70.20">
    <property type="match status" value="1"/>
</dbReference>
<feature type="region of interest" description="Disordered" evidence="7">
    <location>
        <begin position="1"/>
        <end position="58"/>
    </location>
</feature>
<evidence type="ECO:0000313" key="9">
    <source>
        <dbReference type="EMBL" id="JAC94089.1"/>
    </source>
</evidence>
<dbReference type="InterPro" id="IPR007859">
    <property type="entry name" value="ETF-QO/FixX_C"/>
</dbReference>
<reference evidence="9" key="1">
    <citation type="journal article" date="2015" name="PLoS Negl. Trop. Dis.">
        <title>Deep Sequencing Analysis of the Ixodes ricinus Haemocytome.</title>
        <authorList>
            <person name="Kotsyfakis M."/>
            <person name="Kopacek P."/>
            <person name="Franta Z."/>
            <person name="Pedra J.H."/>
            <person name="Ribeiro J.M."/>
        </authorList>
    </citation>
    <scope>NUCLEOTIDE SEQUENCE</scope>
</reference>
<evidence type="ECO:0000256" key="1">
    <source>
        <dbReference type="ARBA" id="ARBA00022448"/>
    </source>
</evidence>
<evidence type="ECO:0000259" key="8">
    <source>
        <dbReference type="Pfam" id="PF05187"/>
    </source>
</evidence>
<feature type="region of interest" description="Disordered" evidence="7">
    <location>
        <begin position="80"/>
        <end position="121"/>
    </location>
</feature>
<keyword evidence="4 6" id="KW-0408">Iron</keyword>
<dbReference type="EC" id="1.5.5.1" evidence="6"/>
<keyword evidence="6 9" id="KW-0830">Ubiquinone</keyword>
<feature type="compositionally biased region" description="Basic and acidic residues" evidence="7">
    <location>
        <begin position="1"/>
        <end position="18"/>
    </location>
</feature>